<reference evidence="1" key="2">
    <citation type="submission" date="2004-08" db="EMBL/GenBank/DDBJ databases">
        <authorList>
            <person name="Putnam N."/>
            <person name="Detter J.C."/>
            <person name="Richardson P.M."/>
            <person name="Rokhsar D."/>
        </authorList>
    </citation>
    <scope>NUCLEOTIDE SEQUENCE</scope>
</reference>
<organism evidence="1">
    <name type="scientific">Uncultured archaeon GZfos26G2</name>
    <dbReference type="NCBI Taxonomy" id="3386331"/>
    <lineage>
        <taxon>Archaea</taxon>
        <taxon>Methanobacteriati</taxon>
        <taxon>Methanobacteriota</taxon>
        <taxon>Stenosarchaea group</taxon>
        <taxon>Methanomicrobia</taxon>
        <taxon>Candidatus Methanophagales</taxon>
        <taxon>Candidatus Methanophagaceae</taxon>
        <taxon>Candidatus Methanophaga</taxon>
    </lineage>
</organism>
<proteinExistence type="predicted"/>
<dbReference type="EMBL" id="AY714856">
    <property type="protein sequence ID" value="AAU83690.1"/>
    <property type="molecule type" value="Genomic_DNA"/>
</dbReference>
<reference evidence="1" key="1">
    <citation type="journal article" date="2004" name="Science">
        <title>Reverse methanogenesis: testing the hypothesis with environmental genomics.</title>
        <authorList>
            <person name="Hallam S.J."/>
            <person name="Putnam N."/>
            <person name="Preston C.M."/>
            <person name="Detter J.C."/>
            <person name="Rokhsar D."/>
            <person name="Richardson P.M."/>
            <person name="DeLong E.F."/>
        </authorList>
    </citation>
    <scope>NUCLEOTIDE SEQUENCE</scope>
</reference>
<gene>
    <name evidence="1" type="ORF">GZ32G12_5</name>
</gene>
<accession>Q64A87</accession>
<protein>
    <submittedName>
        <fullName evidence="1">Uncharacterized protein</fullName>
    </submittedName>
</protein>
<evidence type="ECO:0000313" key="1">
    <source>
        <dbReference type="EMBL" id="AAU83690.1"/>
    </source>
</evidence>
<dbReference type="AlphaFoldDB" id="Q64A87"/>
<name>Q64A87_UNCAG</name>
<sequence>MNKIDWAKNHILKISNETECLDDISEDDIKKKYRDKIEPWLTAVFQSEHLALLAGTGLTSAVASLAKVDAPGMDRIEFIESGEQIKKSADSQAKEMRRGKANIEDDLRVAIELYKGLLIQGDDAIGCPTITQQPIEIVQ</sequence>